<gene>
    <name evidence="10" type="ORF">AFUS01_LOCUS17889</name>
</gene>
<evidence type="ECO:0008006" key="12">
    <source>
        <dbReference type="Google" id="ProtNLM"/>
    </source>
</evidence>
<evidence type="ECO:0000313" key="11">
    <source>
        <dbReference type="Proteomes" id="UP000708208"/>
    </source>
</evidence>
<evidence type="ECO:0000256" key="4">
    <source>
        <dbReference type="ARBA" id="ARBA00022827"/>
    </source>
</evidence>
<evidence type="ECO:0000313" key="10">
    <source>
        <dbReference type="EMBL" id="CAG7729153.1"/>
    </source>
</evidence>
<dbReference type="PANTHER" id="PTHR48083">
    <property type="entry name" value="MEDIUM-CHAIN SPECIFIC ACYL-COA DEHYDROGENASE, MITOCHONDRIAL-RELATED"/>
    <property type="match status" value="1"/>
</dbReference>
<evidence type="ECO:0000256" key="2">
    <source>
        <dbReference type="ARBA" id="ARBA00009347"/>
    </source>
</evidence>
<keyword evidence="3" id="KW-0285">Flavoprotein</keyword>
<keyword evidence="11" id="KW-1185">Reference proteome</keyword>
<dbReference type="OrthoDB" id="10262177at2759"/>
<dbReference type="GO" id="GO:0050660">
    <property type="term" value="F:flavin adenine dinucleotide binding"/>
    <property type="evidence" value="ECO:0007669"/>
    <property type="project" value="InterPro"/>
</dbReference>
<dbReference type="InterPro" id="IPR009075">
    <property type="entry name" value="AcylCo_DH/oxidase_C"/>
</dbReference>
<dbReference type="FunFam" id="2.40.110.10:FF:000002">
    <property type="entry name" value="Acyl-CoA dehydrogenase fadE12"/>
    <property type="match status" value="1"/>
</dbReference>
<dbReference type="PANTHER" id="PTHR48083:SF6">
    <property type="entry name" value="ACYL-COA DEHYDROGENASE 6"/>
    <property type="match status" value="1"/>
</dbReference>
<evidence type="ECO:0000259" key="7">
    <source>
        <dbReference type="Pfam" id="PF00441"/>
    </source>
</evidence>
<keyword evidence="4" id="KW-0274">FAD</keyword>
<comment type="similarity">
    <text evidence="2">Belongs to the acyl-CoA dehydrogenase family.</text>
</comment>
<organism evidence="10 11">
    <name type="scientific">Allacma fusca</name>
    <dbReference type="NCBI Taxonomy" id="39272"/>
    <lineage>
        <taxon>Eukaryota</taxon>
        <taxon>Metazoa</taxon>
        <taxon>Ecdysozoa</taxon>
        <taxon>Arthropoda</taxon>
        <taxon>Hexapoda</taxon>
        <taxon>Collembola</taxon>
        <taxon>Symphypleona</taxon>
        <taxon>Sminthuridae</taxon>
        <taxon>Allacma</taxon>
    </lineage>
</organism>
<accession>A0A8J2NWG3</accession>
<feature type="domain" description="Acyl-CoA oxidase/dehydrogenase middle" evidence="8">
    <location>
        <begin position="161"/>
        <end position="255"/>
    </location>
</feature>
<evidence type="ECO:0000259" key="9">
    <source>
        <dbReference type="Pfam" id="PF02771"/>
    </source>
</evidence>
<comment type="caution">
    <text evidence="10">The sequence shown here is derived from an EMBL/GenBank/DDBJ whole genome shotgun (WGS) entry which is preliminary data.</text>
</comment>
<feature type="domain" description="Acyl-CoA dehydrogenase/oxidase C-terminal" evidence="7">
    <location>
        <begin position="267"/>
        <end position="413"/>
    </location>
</feature>
<comment type="catalytic activity">
    <reaction evidence="6">
        <text>(2S)-2-methylbutanoyl-CoA + oxidized [electron-transfer flavoprotein] + H(+) = (2E)-2-methylbut-2-enoyl-CoA + reduced [electron-transfer flavoprotein]</text>
        <dbReference type="Rhea" id="RHEA:48256"/>
        <dbReference type="Rhea" id="RHEA-COMP:10685"/>
        <dbReference type="Rhea" id="RHEA-COMP:10686"/>
        <dbReference type="ChEBI" id="CHEBI:15378"/>
        <dbReference type="ChEBI" id="CHEBI:57337"/>
        <dbReference type="ChEBI" id="CHEBI:57692"/>
        <dbReference type="ChEBI" id="CHEBI:58307"/>
        <dbReference type="ChEBI" id="CHEBI:88166"/>
    </reaction>
    <physiologicalReaction direction="left-to-right" evidence="6">
        <dbReference type="Rhea" id="RHEA:48257"/>
    </physiologicalReaction>
</comment>
<dbReference type="InterPro" id="IPR013786">
    <property type="entry name" value="AcylCoA_DH/ox_N"/>
</dbReference>
<dbReference type="GO" id="GO:0033539">
    <property type="term" value="P:fatty acid beta-oxidation using acyl-CoA dehydrogenase"/>
    <property type="evidence" value="ECO:0007669"/>
    <property type="project" value="TreeGrafter"/>
</dbReference>
<evidence type="ECO:0000256" key="1">
    <source>
        <dbReference type="ARBA" id="ARBA00001974"/>
    </source>
</evidence>
<dbReference type="Pfam" id="PF02771">
    <property type="entry name" value="Acyl-CoA_dh_N"/>
    <property type="match status" value="1"/>
</dbReference>
<evidence type="ECO:0000256" key="3">
    <source>
        <dbReference type="ARBA" id="ARBA00022630"/>
    </source>
</evidence>
<dbReference type="AlphaFoldDB" id="A0A8J2NWG3"/>
<comment type="cofactor">
    <cofactor evidence="1">
        <name>FAD</name>
        <dbReference type="ChEBI" id="CHEBI:57692"/>
    </cofactor>
</comment>
<dbReference type="InterPro" id="IPR006091">
    <property type="entry name" value="Acyl-CoA_Oxase/DH_mid-dom"/>
</dbReference>
<dbReference type="PROSITE" id="PS00072">
    <property type="entry name" value="ACYL_COA_DH_1"/>
    <property type="match status" value="1"/>
</dbReference>
<proteinExistence type="inferred from homology"/>
<dbReference type="FunFam" id="1.20.140.10:FF:000001">
    <property type="entry name" value="Acyl-CoA dehydrogenase"/>
    <property type="match status" value="1"/>
</dbReference>
<reference evidence="10" key="1">
    <citation type="submission" date="2021-06" db="EMBL/GenBank/DDBJ databases">
        <authorList>
            <person name="Hodson N. C."/>
            <person name="Mongue J. A."/>
            <person name="Jaron S. K."/>
        </authorList>
    </citation>
    <scope>NUCLEOTIDE SEQUENCE</scope>
</reference>
<dbReference type="InterPro" id="IPR006089">
    <property type="entry name" value="Acyl-CoA_DH_CS"/>
</dbReference>
<dbReference type="InterPro" id="IPR050741">
    <property type="entry name" value="Acyl-CoA_dehydrogenase"/>
</dbReference>
<dbReference type="PROSITE" id="PS00073">
    <property type="entry name" value="ACYL_COA_DH_2"/>
    <property type="match status" value="1"/>
</dbReference>
<name>A0A8J2NWG3_9HEXA</name>
<dbReference type="Proteomes" id="UP000708208">
    <property type="component" value="Unassembled WGS sequence"/>
</dbReference>
<dbReference type="GO" id="GO:0005737">
    <property type="term" value="C:cytoplasm"/>
    <property type="evidence" value="ECO:0007669"/>
    <property type="project" value="TreeGrafter"/>
</dbReference>
<protein>
    <recommendedName>
        <fullName evidence="12">Acyl-CoA dehydrogenase</fullName>
    </recommendedName>
</protein>
<evidence type="ECO:0000256" key="5">
    <source>
        <dbReference type="ARBA" id="ARBA00023002"/>
    </source>
</evidence>
<dbReference type="EMBL" id="CAJVCH010174123">
    <property type="protein sequence ID" value="CAG7729153.1"/>
    <property type="molecule type" value="Genomic_DNA"/>
</dbReference>
<feature type="domain" description="Acyl-CoA dehydrogenase/oxidase N-terminal" evidence="9">
    <location>
        <begin position="44"/>
        <end position="157"/>
    </location>
</feature>
<dbReference type="GO" id="GO:0003995">
    <property type="term" value="F:acyl-CoA dehydrogenase activity"/>
    <property type="evidence" value="ECO:0007669"/>
    <property type="project" value="InterPro"/>
</dbReference>
<evidence type="ECO:0000259" key="8">
    <source>
        <dbReference type="Pfam" id="PF02770"/>
    </source>
</evidence>
<dbReference type="Pfam" id="PF00441">
    <property type="entry name" value="Acyl-CoA_dh_1"/>
    <property type="match status" value="1"/>
</dbReference>
<dbReference type="Pfam" id="PF02770">
    <property type="entry name" value="Acyl-CoA_dh_M"/>
    <property type="match status" value="1"/>
</dbReference>
<sequence>MSFVKISNEILSLNKNSLRTFRLQNILSRNNSYSSTLPDKFYNNEQLEMQRSLKKIIDTDINPFVDEWEAKEQLPTHELFKKLGSAGFLGVNKPIEFGGLGLDYKYHAAVLEEMGTIRCGGVPMAIGVQTDVATPALARFGSDRLKKEFLQPAVQGDAVSCVGVTEPGAGSDVAGIKTRAIKDGDDLVITGEKMWISNGMQADWICLLANTSEGKPHKNKSLICVPMDSKGITRTKLKKLGNHCSDTALIHFDSVRVPYDNIIGDEGSGFLYQMLQFQEERLCLCLLLIKSMDLIISQTIDYTRNRKAFGKSILDNQVVQFKLAELATEVEALRALTYSAVDLHIQGENVTLLASMAKLKAGRLVRQTSDTCLQFWGGMGYSAETDISRYFRDTRLLSIGAGADEIMLQIIAKIAGISA</sequence>
<evidence type="ECO:0000256" key="6">
    <source>
        <dbReference type="ARBA" id="ARBA00049552"/>
    </source>
</evidence>
<keyword evidence="5" id="KW-0560">Oxidoreductase</keyword>